<proteinExistence type="predicted"/>
<accession>A0ACC3NS84</accession>
<dbReference type="Proteomes" id="UP001281147">
    <property type="component" value="Unassembled WGS sequence"/>
</dbReference>
<dbReference type="EMBL" id="JAUTXU010000015">
    <property type="protein sequence ID" value="KAK3721989.1"/>
    <property type="molecule type" value="Genomic_DNA"/>
</dbReference>
<protein>
    <submittedName>
        <fullName evidence="1">Uncharacterized protein</fullName>
    </submittedName>
</protein>
<reference evidence="1" key="1">
    <citation type="submission" date="2023-07" db="EMBL/GenBank/DDBJ databases">
        <title>Black Yeasts Isolated from many extreme environments.</title>
        <authorList>
            <person name="Coleine C."/>
            <person name="Stajich J.E."/>
            <person name="Selbmann L."/>
        </authorList>
    </citation>
    <scope>NUCLEOTIDE SEQUENCE</scope>
    <source>
        <strain evidence="1">CCFEE 5714</strain>
    </source>
</reference>
<comment type="caution">
    <text evidence="1">The sequence shown here is derived from an EMBL/GenBank/DDBJ whole genome shotgun (WGS) entry which is preliminary data.</text>
</comment>
<name>A0ACC3NS84_9PEZI</name>
<evidence type="ECO:0000313" key="1">
    <source>
        <dbReference type="EMBL" id="KAK3721989.1"/>
    </source>
</evidence>
<evidence type="ECO:0000313" key="2">
    <source>
        <dbReference type="Proteomes" id="UP001281147"/>
    </source>
</evidence>
<organism evidence="1 2">
    <name type="scientific">Vermiconidia calcicola</name>
    <dbReference type="NCBI Taxonomy" id="1690605"/>
    <lineage>
        <taxon>Eukaryota</taxon>
        <taxon>Fungi</taxon>
        <taxon>Dikarya</taxon>
        <taxon>Ascomycota</taxon>
        <taxon>Pezizomycotina</taxon>
        <taxon>Dothideomycetes</taxon>
        <taxon>Dothideomycetidae</taxon>
        <taxon>Mycosphaerellales</taxon>
        <taxon>Extremaceae</taxon>
        <taxon>Vermiconidia</taxon>
    </lineage>
</organism>
<keyword evidence="2" id="KW-1185">Reference proteome</keyword>
<gene>
    <name evidence="1" type="ORF">LTR37_002805</name>
</gene>
<sequence>MAAALVKGIIISISIITALGVAALESPQIQAWLEQQRQRLVELLRSIGEELDPQSRREAEAFAYEGRTPATDDGIRREAGGSREAASVATGRSISTGSTIRRIPVRGPADPDEAEERRRKGREYLAKRNQQMYEMQQKRRAAKAEGASTPPTPTSFDAIVDNEGRLRLPDSDTKLPLPPTAEPGREQTTAEMRQVEHNLAQPLLAGGESSASARGWTFGSQLANPFGDEYALDRSATPKPPIPPKIALDSEAELHPTLPGSFTPTRTFPAEQPHEELSYEEQLAIALSLSEAEAASPAPSRRHEPDEQDAELRAAIEASLKDMNARQAASESREMSTLQHENTEPLVDLTPPSPTIRPQQPTPRGHWEAIFDQEYSPSYEPLSLAQDTAQYEQEDELYRVTPDLTRARLASFDAQQIASPPSPSSSGMRFDPVREAAGQLPSPLQAALETSFYSAASFAPSPASTGTMDHESTPQLIDVTEDTLPAGARTPTSRTSFGFQTDTESDSDTFASISAPASRAQSQPRSETSNIEVLDTTEDSDVDMLSEEGDGVVTPDSWTEVGSRDGESEMEDEHPRRLASL</sequence>